<gene>
    <name evidence="5" type="ORF">GCM10011425_31800</name>
</gene>
<dbReference type="Gene3D" id="1.10.1740.10">
    <property type="match status" value="1"/>
</dbReference>
<evidence type="ECO:0000313" key="6">
    <source>
        <dbReference type="Proteomes" id="UP000662074"/>
    </source>
</evidence>
<dbReference type="InterPro" id="IPR013325">
    <property type="entry name" value="RNA_pol_sigma_r2"/>
</dbReference>
<dbReference type="PANTHER" id="PTHR43133">
    <property type="entry name" value="RNA POLYMERASE ECF-TYPE SIGMA FACTO"/>
    <property type="match status" value="1"/>
</dbReference>
<name>A0A917JAA5_9SPHI</name>
<keyword evidence="2" id="KW-0805">Transcription regulation</keyword>
<dbReference type="GO" id="GO:0016987">
    <property type="term" value="F:sigma factor activity"/>
    <property type="evidence" value="ECO:0007669"/>
    <property type="project" value="UniProtKB-KW"/>
</dbReference>
<evidence type="ECO:0000313" key="5">
    <source>
        <dbReference type="EMBL" id="GGI51968.1"/>
    </source>
</evidence>
<accession>A0A917JAA5</accession>
<dbReference type="RefSeq" id="WP_188418072.1">
    <property type="nucleotide sequence ID" value="NZ_BMDO01000009.1"/>
</dbReference>
<dbReference type="SUPFAM" id="SSF88659">
    <property type="entry name" value="Sigma3 and sigma4 domains of RNA polymerase sigma factors"/>
    <property type="match status" value="1"/>
</dbReference>
<dbReference type="GO" id="GO:0006352">
    <property type="term" value="P:DNA-templated transcription initiation"/>
    <property type="evidence" value="ECO:0007669"/>
    <property type="project" value="InterPro"/>
</dbReference>
<dbReference type="PANTHER" id="PTHR43133:SF46">
    <property type="entry name" value="RNA POLYMERASE SIGMA-70 FACTOR ECF SUBFAMILY"/>
    <property type="match status" value="1"/>
</dbReference>
<evidence type="ECO:0000256" key="4">
    <source>
        <dbReference type="ARBA" id="ARBA00023163"/>
    </source>
</evidence>
<reference evidence="5" key="2">
    <citation type="submission" date="2020-09" db="EMBL/GenBank/DDBJ databases">
        <authorList>
            <person name="Sun Q."/>
            <person name="Sedlacek I."/>
        </authorList>
    </citation>
    <scope>NUCLEOTIDE SEQUENCE</scope>
    <source>
        <strain evidence="5">CCM 8711</strain>
    </source>
</reference>
<reference evidence="5" key="1">
    <citation type="journal article" date="2014" name="Int. J. Syst. Evol. Microbiol.">
        <title>Complete genome sequence of Corynebacterium casei LMG S-19264T (=DSM 44701T), isolated from a smear-ripened cheese.</title>
        <authorList>
            <consortium name="US DOE Joint Genome Institute (JGI-PGF)"/>
            <person name="Walter F."/>
            <person name="Albersmeier A."/>
            <person name="Kalinowski J."/>
            <person name="Ruckert C."/>
        </authorList>
    </citation>
    <scope>NUCLEOTIDE SEQUENCE</scope>
    <source>
        <strain evidence="5">CCM 8711</strain>
    </source>
</reference>
<comment type="caution">
    <text evidence="5">The sequence shown here is derived from an EMBL/GenBank/DDBJ whole genome shotgun (WGS) entry which is preliminary data.</text>
</comment>
<dbReference type="SUPFAM" id="SSF88946">
    <property type="entry name" value="Sigma2 domain of RNA polymerase sigma factors"/>
    <property type="match status" value="1"/>
</dbReference>
<proteinExistence type="inferred from homology"/>
<keyword evidence="4" id="KW-0804">Transcription</keyword>
<comment type="similarity">
    <text evidence="1">Belongs to the sigma-70 factor family. ECF subfamily.</text>
</comment>
<evidence type="ECO:0000256" key="1">
    <source>
        <dbReference type="ARBA" id="ARBA00010641"/>
    </source>
</evidence>
<dbReference type="Proteomes" id="UP000662074">
    <property type="component" value="Unassembled WGS sequence"/>
</dbReference>
<sequence>MTTTEQQRHDWLLKLYTTAFPAIAQYVSKHGGTLDEAKDIFQDALVIYYEKTVDGNLQLTHSEKAYLLGIAKHLWYHQQQKQGRLVTDDVLNYTELPEENIATPSTGRLLRYLEAAGKKCMDMLQAYYYDKQSMREIAEQFGLSGERSATVQKHKCLEKVRNKVKEKALTYEDFCI</sequence>
<dbReference type="AlphaFoldDB" id="A0A917JAA5"/>
<keyword evidence="6" id="KW-1185">Reference proteome</keyword>
<keyword evidence="3" id="KW-0731">Sigma factor</keyword>
<protein>
    <recommendedName>
        <fullName evidence="7">Sigma-70 family RNA polymerase sigma factor</fullName>
    </recommendedName>
</protein>
<evidence type="ECO:0000256" key="3">
    <source>
        <dbReference type="ARBA" id="ARBA00023082"/>
    </source>
</evidence>
<evidence type="ECO:0008006" key="7">
    <source>
        <dbReference type="Google" id="ProtNLM"/>
    </source>
</evidence>
<dbReference type="EMBL" id="BMDO01000009">
    <property type="protein sequence ID" value="GGI51968.1"/>
    <property type="molecule type" value="Genomic_DNA"/>
</dbReference>
<organism evidence="5 6">
    <name type="scientific">Mucilaginibacter galii</name>
    <dbReference type="NCBI Taxonomy" id="2005073"/>
    <lineage>
        <taxon>Bacteria</taxon>
        <taxon>Pseudomonadati</taxon>
        <taxon>Bacteroidota</taxon>
        <taxon>Sphingobacteriia</taxon>
        <taxon>Sphingobacteriales</taxon>
        <taxon>Sphingobacteriaceae</taxon>
        <taxon>Mucilaginibacter</taxon>
    </lineage>
</organism>
<evidence type="ECO:0000256" key="2">
    <source>
        <dbReference type="ARBA" id="ARBA00023015"/>
    </source>
</evidence>
<dbReference type="InterPro" id="IPR013324">
    <property type="entry name" value="RNA_pol_sigma_r3/r4-like"/>
</dbReference>
<dbReference type="InterPro" id="IPR039425">
    <property type="entry name" value="RNA_pol_sigma-70-like"/>
</dbReference>